<proteinExistence type="inferred from homology"/>
<feature type="transmembrane region" description="Helical" evidence="7">
    <location>
        <begin position="699"/>
        <end position="721"/>
    </location>
</feature>
<dbReference type="GO" id="GO:0000981">
    <property type="term" value="F:DNA-binding transcription factor activity, RNA polymerase II-specific"/>
    <property type="evidence" value="ECO:0007669"/>
    <property type="project" value="TreeGrafter"/>
</dbReference>
<evidence type="ECO:0000256" key="1">
    <source>
        <dbReference type="ARBA" id="ARBA00007269"/>
    </source>
</evidence>
<evidence type="ECO:0000256" key="4">
    <source>
        <dbReference type="ARBA" id="ARBA00022771"/>
    </source>
</evidence>
<evidence type="ECO:0000256" key="3">
    <source>
        <dbReference type="ARBA" id="ARBA00022737"/>
    </source>
</evidence>
<dbReference type="PANTHER" id="PTHR12360:SF1">
    <property type="entry name" value="NF-X1-TYPE ZINC FINGER PROTEIN NFXL1"/>
    <property type="match status" value="1"/>
</dbReference>
<dbReference type="GO" id="GO:0000977">
    <property type="term" value="F:RNA polymerase II transcription regulatory region sequence-specific DNA binding"/>
    <property type="evidence" value="ECO:0007669"/>
    <property type="project" value="TreeGrafter"/>
</dbReference>
<dbReference type="GO" id="GO:0045892">
    <property type="term" value="P:negative regulation of DNA-templated transcription"/>
    <property type="evidence" value="ECO:0007669"/>
    <property type="project" value="EnsemblPlants"/>
</dbReference>
<keyword evidence="7" id="KW-0812">Transmembrane</keyword>
<feature type="compositionally biased region" description="Polar residues" evidence="6">
    <location>
        <begin position="1"/>
        <end position="12"/>
    </location>
</feature>
<dbReference type="GO" id="GO:0010310">
    <property type="term" value="P:regulation of hydrogen peroxide metabolic process"/>
    <property type="evidence" value="ECO:0007669"/>
    <property type="project" value="EnsemblPlants"/>
</dbReference>
<keyword evidence="7" id="KW-0472">Membrane</keyword>
<dbReference type="GO" id="GO:0005634">
    <property type="term" value="C:nucleus"/>
    <property type="evidence" value="ECO:0007669"/>
    <property type="project" value="EnsemblPlants"/>
</dbReference>
<dbReference type="GO" id="GO:0008270">
    <property type="term" value="F:zinc ion binding"/>
    <property type="evidence" value="ECO:0007669"/>
    <property type="project" value="UniProtKB-KW"/>
</dbReference>
<dbReference type="GO" id="GO:0007623">
    <property type="term" value="P:circadian rhythm"/>
    <property type="evidence" value="ECO:0007669"/>
    <property type="project" value="EnsemblPlants"/>
</dbReference>
<evidence type="ECO:0000256" key="7">
    <source>
        <dbReference type="SAM" id="Phobius"/>
    </source>
</evidence>
<feature type="domain" description="NF-X1-type" evidence="8">
    <location>
        <begin position="234"/>
        <end position="254"/>
    </location>
</feature>
<dbReference type="OMA" id="CKRIKKX"/>
<evidence type="ECO:0000313" key="10">
    <source>
        <dbReference type="Proteomes" id="UP000596660"/>
    </source>
</evidence>
<sequence>MSSTKNPPQSHSSDYDSDTVPNSSAHQLRHVDLSNTIFKAYLEINGQDSSSSPQSLDLTKIQSFLNSSSSGALSCLICLERIKSTDPTWSCNGFCFAVFHLQCIQNWAQQSTALAASRASPYRLRPRLILRCAEICHNDECPPCREKGVYRCQCGKVKEERECCDRDFRCDNPCGQGLDCGKHVCERGCHGGVCSHCPLKGRRTCPCGRRVYEGIPCDVEVALCGATCDKKLSCGKHTCHERCHRGSCVEICRIMITKSCRCGSVKKQIWHVKGSVRENVIVGATHVGVVAVMEIVHLVQRFVAGGSVVETTNALLHVIETEQKPPRCRKTCRIAPLCRHKSICKPHKCHYGNCPPCGLPCGEEYPCGHACKLRCHGPRPPPNPEFTLKPKKKKHNLQSEPTVGTPCPPCPELVWRSCLGQHFAAERMMVCSNKAQFSCDNLCGNSLACGNHYCTKTCHALQNVSSSSDQRTRGVPCEDCTLPCQKAWEGLDALVLPLANLDQWRKDTACSHPFPQPCHPEECPLCKVLLKRACHCGAMVHVFECIYYNTLSEKEQLSARSCGGPCHRKLPYCTHLCPETCHPGPCPSPEKCCKKVTVRCGCHNLKKEWLCCDVQTSYRNSGHDLKDIPKTQYGYGLLSCDSSCKSKAQAAESELLQRKSKAPEKKVIENEANVPKRRKRRGRVQEMKQDSKFQKFRTWLQRFVMFIIVLVALVAVACYGYKGLLSLNDWMNKVEEHREKRRYRRI</sequence>
<dbReference type="EnsemblPlants" id="AUR62022885-RA">
    <property type="protein sequence ID" value="AUR62022885-RA:cds"/>
    <property type="gene ID" value="AUR62022885"/>
</dbReference>
<evidence type="ECO:0000313" key="9">
    <source>
        <dbReference type="EnsemblPlants" id="AUR62022885-RA:cds"/>
    </source>
</evidence>
<organism evidence="9 10">
    <name type="scientific">Chenopodium quinoa</name>
    <name type="common">Quinoa</name>
    <dbReference type="NCBI Taxonomy" id="63459"/>
    <lineage>
        <taxon>Eukaryota</taxon>
        <taxon>Viridiplantae</taxon>
        <taxon>Streptophyta</taxon>
        <taxon>Embryophyta</taxon>
        <taxon>Tracheophyta</taxon>
        <taxon>Spermatophyta</taxon>
        <taxon>Magnoliopsida</taxon>
        <taxon>eudicotyledons</taxon>
        <taxon>Gunneridae</taxon>
        <taxon>Pentapetalae</taxon>
        <taxon>Caryophyllales</taxon>
        <taxon>Chenopodiaceae</taxon>
        <taxon>Chenopodioideae</taxon>
        <taxon>Atripliceae</taxon>
        <taxon>Chenopodium</taxon>
    </lineage>
</organism>
<feature type="domain" description="NF-X1-type" evidence="8">
    <location>
        <begin position="573"/>
        <end position="595"/>
    </location>
</feature>
<dbReference type="GO" id="GO:0009651">
    <property type="term" value="P:response to salt stress"/>
    <property type="evidence" value="ECO:0007669"/>
    <property type="project" value="EnsemblPlants"/>
</dbReference>
<evidence type="ECO:0000256" key="2">
    <source>
        <dbReference type="ARBA" id="ARBA00022723"/>
    </source>
</evidence>
<evidence type="ECO:0000256" key="5">
    <source>
        <dbReference type="ARBA" id="ARBA00022833"/>
    </source>
</evidence>
<reference evidence="9" key="1">
    <citation type="journal article" date="2017" name="Nature">
        <title>The genome of Chenopodium quinoa.</title>
        <authorList>
            <person name="Jarvis D.E."/>
            <person name="Ho Y.S."/>
            <person name="Lightfoot D.J."/>
            <person name="Schmoeckel S.M."/>
            <person name="Li B."/>
            <person name="Borm T.J.A."/>
            <person name="Ohyanagi H."/>
            <person name="Mineta K."/>
            <person name="Michell C.T."/>
            <person name="Saber N."/>
            <person name="Kharbatia N.M."/>
            <person name="Rupper R.R."/>
            <person name="Sharp A.R."/>
            <person name="Dally N."/>
            <person name="Boughton B.A."/>
            <person name="Woo Y.H."/>
            <person name="Gao G."/>
            <person name="Schijlen E.G.W.M."/>
            <person name="Guo X."/>
            <person name="Momin A.A."/>
            <person name="Negrao S."/>
            <person name="Al-Babili S."/>
            <person name="Gehring C."/>
            <person name="Roessner U."/>
            <person name="Jung C."/>
            <person name="Murphy K."/>
            <person name="Arold S.T."/>
            <person name="Gojobori T."/>
            <person name="van der Linden C.G."/>
            <person name="van Loo E.N."/>
            <person name="Jellen E.N."/>
            <person name="Maughan P.J."/>
            <person name="Tester M."/>
        </authorList>
    </citation>
    <scope>NUCLEOTIDE SEQUENCE [LARGE SCALE GENOMIC DNA]</scope>
    <source>
        <strain evidence="9">cv. PI 614886</strain>
    </source>
</reference>
<reference evidence="9" key="2">
    <citation type="submission" date="2021-03" db="UniProtKB">
        <authorList>
            <consortium name="EnsemblPlants"/>
        </authorList>
    </citation>
    <scope>IDENTIFICATION</scope>
</reference>
<dbReference type="GO" id="GO:0045893">
    <property type="term" value="P:positive regulation of DNA-templated transcription"/>
    <property type="evidence" value="ECO:0007669"/>
    <property type="project" value="EnsemblPlants"/>
</dbReference>
<comment type="similarity">
    <text evidence="1">Belongs to the NFX1 family.</text>
</comment>
<dbReference type="GO" id="GO:0000987">
    <property type="term" value="F:cis-regulatory region sequence-specific DNA binding"/>
    <property type="evidence" value="ECO:0007669"/>
    <property type="project" value="EnsemblPlants"/>
</dbReference>
<dbReference type="PANTHER" id="PTHR12360">
    <property type="entry name" value="NUCLEAR TRANSCRIPTION FACTOR, X-BOX BINDING 1 NFX1"/>
    <property type="match status" value="1"/>
</dbReference>
<feature type="domain" description="NF-X1-type" evidence="8">
    <location>
        <begin position="510"/>
        <end position="528"/>
    </location>
</feature>
<feature type="domain" description="NF-X1-type" evidence="8">
    <location>
        <begin position="367"/>
        <end position="412"/>
    </location>
</feature>
<dbReference type="GO" id="GO:2000037">
    <property type="term" value="P:regulation of stomatal complex patterning"/>
    <property type="evidence" value="ECO:0007669"/>
    <property type="project" value="EnsemblPlants"/>
</dbReference>
<dbReference type="InterPro" id="IPR000967">
    <property type="entry name" value="Znf_NFX1"/>
</dbReference>
<feature type="domain" description="NF-X1-type" evidence="8">
    <location>
        <begin position="180"/>
        <end position="199"/>
    </location>
</feature>
<evidence type="ECO:0000256" key="6">
    <source>
        <dbReference type="SAM" id="MobiDB-lite"/>
    </source>
</evidence>
<dbReference type="GO" id="GO:0009908">
    <property type="term" value="P:flower development"/>
    <property type="evidence" value="ECO:0007669"/>
    <property type="project" value="EnsemblPlants"/>
</dbReference>
<dbReference type="CDD" id="cd06008">
    <property type="entry name" value="NF-X1-zinc-finger"/>
    <property type="match status" value="2"/>
</dbReference>
<feature type="domain" description="NF-X1-type" evidence="8">
    <location>
        <begin position="449"/>
        <end position="482"/>
    </location>
</feature>
<dbReference type="Proteomes" id="UP000596660">
    <property type="component" value="Unplaced"/>
</dbReference>
<feature type="domain" description="NF-X1-type" evidence="8">
    <location>
        <begin position="344"/>
        <end position="359"/>
    </location>
</feature>
<dbReference type="GO" id="GO:0160062">
    <property type="term" value="P:cutin-based cuticle development"/>
    <property type="evidence" value="ECO:0007669"/>
    <property type="project" value="EnsemblPlants"/>
</dbReference>
<keyword evidence="2" id="KW-0479">Metal-binding</keyword>
<dbReference type="Gramene" id="AUR62022885-RA">
    <property type="protein sequence ID" value="AUR62022885-RA:cds"/>
    <property type="gene ID" value="AUR62022885"/>
</dbReference>
<feature type="domain" description="NF-X1-type" evidence="8">
    <location>
        <begin position="131"/>
        <end position="146"/>
    </location>
</feature>
<name>A0A803M3T6_CHEQI</name>
<keyword evidence="3" id="KW-0677">Repeat</keyword>
<keyword evidence="4" id="KW-0863">Zinc-finger</keyword>
<keyword evidence="10" id="KW-1185">Reference proteome</keyword>
<keyword evidence="5" id="KW-0862">Zinc</keyword>
<keyword evidence="7" id="KW-1133">Transmembrane helix</keyword>
<dbReference type="InterPro" id="IPR034078">
    <property type="entry name" value="NFX1_fam"/>
</dbReference>
<evidence type="ECO:0000259" key="8">
    <source>
        <dbReference type="SMART" id="SM00438"/>
    </source>
</evidence>
<feature type="region of interest" description="Disordered" evidence="6">
    <location>
        <begin position="1"/>
        <end position="23"/>
    </location>
</feature>
<dbReference type="SMART" id="SM00438">
    <property type="entry name" value="ZnF_NFX"/>
    <property type="match status" value="8"/>
</dbReference>
<protein>
    <recommendedName>
        <fullName evidence="8">NF-X1-type domain-containing protein</fullName>
    </recommendedName>
</protein>
<accession>A0A803M3T6</accession>
<dbReference type="AlphaFoldDB" id="A0A803M3T6"/>